<keyword evidence="1" id="KW-0812">Transmembrane</keyword>
<evidence type="ECO:0000313" key="2">
    <source>
        <dbReference type="EMBL" id="EGC36290.1"/>
    </source>
</evidence>
<keyword evidence="1" id="KW-0472">Membrane</keyword>
<dbReference type="Proteomes" id="UP000001064">
    <property type="component" value="Unassembled WGS sequence"/>
</dbReference>
<dbReference type="GeneID" id="10500888"/>
<name>F0ZID6_DICPU</name>
<proteinExistence type="predicted"/>
<dbReference type="RefSeq" id="XP_003287168.1">
    <property type="nucleotide sequence ID" value="XM_003287120.1"/>
</dbReference>
<feature type="transmembrane region" description="Helical" evidence="1">
    <location>
        <begin position="471"/>
        <end position="496"/>
    </location>
</feature>
<protein>
    <recommendedName>
        <fullName evidence="4">Right handed beta helix domain-containing protein</fullName>
    </recommendedName>
</protein>
<gene>
    <name evidence="2" type="ORF">DICPUDRAFT_151253</name>
</gene>
<dbReference type="AlphaFoldDB" id="F0ZID6"/>
<dbReference type="OMA" id="CCFRICF"/>
<dbReference type="FunCoup" id="F0ZID6">
    <property type="interactions" value="937"/>
</dbReference>
<keyword evidence="1" id="KW-1133">Transmembrane helix</keyword>
<dbReference type="InParanoid" id="F0ZID6"/>
<accession>F0ZID6</accession>
<dbReference type="KEGG" id="dpp:DICPUDRAFT_151253"/>
<dbReference type="VEuPathDB" id="AmoebaDB:DICPUDRAFT_151253"/>
<organism evidence="2 3">
    <name type="scientific">Dictyostelium purpureum</name>
    <name type="common">Slime mold</name>
    <dbReference type="NCBI Taxonomy" id="5786"/>
    <lineage>
        <taxon>Eukaryota</taxon>
        <taxon>Amoebozoa</taxon>
        <taxon>Evosea</taxon>
        <taxon>Eumycetozoa</taxon>
        <taxon>Dictyostelia</taxon>
        <taxon>Dictyosteliales</taxon>
        <taxon>Dictyosteliaceae</taxon>
        <taxon>Dictyostelium</taxon>
    </lineage>
</organism>
<reference evidence="3" key="1">
    <citation type="journal article" date="2011" name="Genome Biol.">
        <title>Comparative genomics of the social amoebae Dictyostelium discoideum and Dictyostelium purpureum.</title>
        <authorList>
            <consortium name="US DOE Joint Genome Institute (JGI-PGF)"/>
            <person name="Sucgang R."/>
            <person name="Kuo A."/>
            <person name="Tian X."/>
            <person name="Salerno W."/>
            <person name="Parikh A."/>
            <person name="Feasley C.L."/>
            <person name="Dalin E."/>
            <person name="Tu H."/>
            <person name="Huang E."/>
            <person name="Barry K."/>
            <person name="Lindquist E."/>
            <person name="Shapiro H."/>
            <person name="Bruce D."/>
            <person name="Schmutz J."/>
            <person name="Salamov A."/>
            <person name="Fey P."/>
            <person name="Gaudet P."/>
            <person name="Anjard C."/>
            <person name="Babu M.M."/>
            <person name="Basu S."/>
            <person name="Bushmanova Y."/>
            <person name="van der Wel H."/>
            <person name="Katoh-Kurasawa M."/>
            <person name="Dinh C."/>
            <person name="Coutinho P.M."/>
            <person name="Saito T."/>
            <person name="Elias M."/>
            <person name="Schaap P."/>
            <person name="Kay R.R."/>
            <person name="Henrissat B."/>
            <person name="Eichinger L."/>
            <person name="Rivero F."/>
            <person name="Putnam N.H."/>
            <person name="West C.M."/>
            <person name="Loomis W.F."/>
            <person name="Chisholm R.L."/>
            <person name="Shaulsky G."/>
            <person name="Strassmann J.E."/>
            <person name="Queller D.C."/>
            <person name="Kuspa A."/>
            <person name="Grigoriev I.V."/>
        </authorList>
    </citation>
    <scope>NUCLEOTIDE SEQUENCE [LARGE SCALE GENOMIC DNA]</scope>
    <source>
        <strain evidence="3">QSDP1</strain>
    </source>
</reference>
<evidence type="ECO:0000256" key="1">
    <source>
        <dbReference type="SAM" id="Phobius"/>
    </source>
</evidence>
<dbReference type="eggNOG" id="ENOG502RIA8">
    <property type="taxonomic scope" value="Eukaryota"/>
</dbReference>
<dbReference type="EMBL" id="GL871031">
    <property type="protein sequence ID" value="EGC36290.1"/>
    <property type="molecule type" value="Genomic_DNA"/>
</dbReference>
<evidence type="ECO:0008006" key="4">
    <source>
        <dbReference type="Google" id="ProtNLM"/>
    </source>
</evidence>
<keyword evidence="3" id="KW-1185">Reference proteome</keyword>
<evidence type="ECO:0000313" key="3">
    <source>
        <dbReference type="Proteomes" id="UP000001064"/>
    </source>
</evidence>
<sequence length="513" mass="57614">MSVWKAHTSIKQNKNMIALIGSSDDNNNNNINKNFYDIFVSESKGEDTPSCSITIANKTATPCKTIGGAVESFNNNVIKGLDLNETATFPKVNFILYPGQYYGNSIQLYRYNATITAMENQTSPVFFNLNNQNSFFNITPTSDDGNYYISEVTINQITIQCGDGHSQTGSLIQIDGSQRVLVQVTLNQLYLSSNNINESLIVVSGTYGDEDNPSQDWTASVYKDYYNVNPYVIVNLYNSNFSNSIAYSSIVSSSYAPITLRLHSCIFSNFQNINYTFFVTRGVMEVTNLTLINVGVSYKPFFSAHNTLITFTDSNIQSYMASTSFFQFIGCFVYIVNSNISIQYNNFDETIDYAIFYLDVSSGSFLNNNITFFGRNTQLHDQGSINIMSSQVSFRLNTLSSNISSIIFSEASNVFSFLNNVEIQNNSTYYYFQCSSDQQSSISGDTYSIESFNSGDNNCSNFSKKQKRINFIIYFFIGFGSGIGLIAVISIFTLIYKKYSQSRYKRISFDING</sequence>